<accession>A0A6G9HEZ6</accession>
<sequence length="364" mass="40393">MMPPRALLGMTERDFPEIGIEPRGDWCSDVRVDRSRRSSRIPQSFDDPSLTAFKTVRPLSSTYEHNIQLRDIIIYTDTVIFVRKNRKDYGEMPFAFTIDNQQCEESCLVHLYSTQNREMVFDRLVTKARETTTLDRYKDEDRALNLSISGTRDMVSGMEPTRAFEKVSDSDVCGFSLLCTKIACPDDKKGGRTTTTSTMTKKKPCCCKSKTRCDVVDGPPASDLTYNVVDGTITDINDMNVSLLDSPYESDYCSRPPTSSTSLRVQTDSSSSSSSSPHSSSSRFYGPAAAAAPSVYHANTVKGLATGARFHNVAIDYIPGSRIRIYDLIVMVVDGDDNKENRSPFLAPIPDKCHGFCKGCGCCV</sequence>
<name>A0A6G9HEZ6_9VIRU</name>
<organism evidence="2">
    <name type="scientific">Panulirus argus virus 1</name>
    <dbReference type="NCBI Taxonomy" id="380624"/>
    <lineage>
        <taxon>Viruses</taxon>
    </lineage>
</organism>
<protein>
    <submittedName>
        <fullName evidence="2">Uncharacterized protein</fullName>
    </submittedName>
</protein>
<feature type="compositionally biased region" description="Low complexity" evidence="1">
    <location>
        <begin position="259"/>
        <end position="283"/>
    </location>
</feature>
<evidence type="ECO:0000256" key="1">
    <source>
        <dbReference type="SAM" id="MobiDB-lite"/>
    </source>
</evidence>
<reference evidence="2" key="1">
    <citation type="journal article" date="2020" name="MBio">
        <title>A New Family of DNA Viruses Causing Disease in Crustaceans from Diverse Aquatic Biomes.</title>
        <authorList>
            <person name="Subramaniam K."/>
            <person name="Behringer D.C."/>
            <person name="Bojko J."/>
            <person name="Yutin N."/>
            <person name="Clark A.S."/>
            <person name="Bateman K.S."/>
            <person name="van Aerle R."/>
            <person name="Bass D."/>
            <person name="Kerr R.C."/>
            <person name="Koonin E.V."/>
            <person name="Stentiford G.D."/>
            <person name="Waltzek T.B."/>
        </authorList>
    </citation>
    <scope>NUCLEOTIDE SEQUENCE</scope>
</reference>
<gene>
    <name evidence="2" type="primary">ORF19</name>
</gene>
<proteinExistence type="predicted"/>
<evidence type="ECO:0000313" key="2">
    <source>
        <dbReference type="EMBL" id="QIQ08637.1"/>
    </source>
</evidence>
<feature type="region of interest" description="Disordered" evidence="1">
    <location>
        <begin position="250"/>
        <end position="283"/>
    </location>
</feature>
<dbReference type="EMBL" id="MN604017">
    <property type="protein sequence ID" value="QIQ08637.1"/>
    <property type="molecule type" value="Genomic_DNA"/>
</dbReference>